<keyword evidence="2" id="KW-1133">Transmembrane helix</keyword>
<feature type="region of interest" description="Disordered" evidence="1">
    <location>
        <begin position="85"/>
        <end position="125"/>
    </location>
</feature>
<dbReference type="AlphaFoldDB" id="A0A6J7I127"/>
<organism evidence="3">
    <name type="scientific">freshwater metagenome</name>
    <dbReference type="NCBI Taxonomy" id="449393"/>
    <lineage>
        <taxon>unclassified sequences</taxon>
        <taxon>metagenomes</taxon>
        <taxon>ecological metagenomes</taxon>
    </lineage>
</organism>
<feature type="compositionally biased region" description="Basic and acidic residues" evidence="1">
    <location>
        <begin position="88"/>
        <end position="101"/>
    </location>
</feature>
<proteinExistence type="predicted"/>
<feature type="compositionally biased region" description="Low complexity" evidence="1">
    <location>
        <begin position="26"/>
        <end position="41"/>
    </location>
</feature>
<sequence length="125" mass="13543">MFAVFVCLLACASPAVAQQSPFDQLPSAPQDTATQQAPTTSVTSSSSDGLKTWHVLLLAAGGVILIGGIGWAIARDARGYARSAGLKIDPENDRPRPDSHAARKAAKQHRRRQRKTARSQRRRNR</sequence>
<feature type="compositionally biased region" description="Basic residues" evidence="1">
    <location>
        <begin position="102"/>
        <end position="125"/>
    </location>
</feature>
<evidence type="ECO:0000256" key="1">
    <source>
        <dbReference type="SAM" id="MobiDB-lite"/>
    </source>
</evidence>
<gene>
    <name evidence="3" type="ORF">UFOPK3674_00755</name>
</gene>
<reference evidence="3" key="1">
    <citation type="submission" date="2020-05" db="EMBL/GenBank/DDBJ databases">
        <authorList>
            <person name="Chiriac C."/>
            <person name="Salcher M."/>
            <person name="Ghai R."/>
            <person name="Kavagutti S V."/>
        </authorList>
    </citation>
    <scope>NUCLEOTIDE SEQUENCE</scope>
</reference>
<evidence type="ECO:0000256" key="2">
    <source>
        <dbReference type="SAM" id="Phobius"/>
    </source>
</evidence>
<feature type="transmembrane region" description="Helical" evidence="2">
    <location>
        <begin position="53"/>
        <end position="74"/>
    </location>
</feature>
<name>A0A6J7I127_9ZZZZ</name>
<keyword evidence="2" id="KW-0812">Transmembrane</keyword>
<keyword evidence="2" id="KW-0472">Membrane</keyword>
<accession>A0A6J7I127</accession>
<evidence type="ECO:0000313" key="3">
    <source>
        <dbReference type="EMBL" id="CAB4924432.1"/>
    </source>
</evidence>
<feature type="region of interest" description="Disordered" evidence="1">
    <location>
        <begin position="21"/>
        <end position="49"/>
    </location>
</feature>
<dbReference type="EMBL" id="CAFBMX010000003">
    <property type="protein sequence ID" value="CAB4924432.1"/>
    <property type="molecule type" value="Genomic_DNA"/>
</dbReference>
<protein>
    <submittedName>
        <fullName evidence="3">Unannotated protein</fullName>
    </submittedName>
</protein>